<reference evidence="3" key="1">
    <citation type="journal article" date="2019" name="Int. J. Syst. Evol. Microbiol.">
        <title>The Global Catalogue of Microorganisms (GCM) 10K type strain sequencing project: providing services to taxonomists for standard genome sequencing and annotation.</title>
        <authorList>
            <consortium name="The Broad Institute Genomics Platform"/>
            <consortium name="The Broad Institute Genome Sequencing Center for Infectious Disease"/>
            <person name="Wu L."/>
            <person name="Ma J."/>
        </authorList>
    </citation>
    <scope>NUCLEOTIDE SEQUENCE [LARGE SCALE GENOMIC DNA]</scope>
    <source>
        <strain evidence="3">JCM 18303</strain>
    </source>
</reference>
<accession>A0ABP9QYS5</accession>
<evidence type="ECO:0000256" key="1">
    <source>
        <dbReference type="SAM" id="MobiDB-lite"/>
    </source>
</evidence>
<evidence type="ECO:0000313" key="3">
    <source>
        <dbReference type="Proteomes" id="UP001428817"/>
    </source>
</evidence>
<feature type="compositionally biased region" description="Basic and acidic residues" evidence="1">
    <location>
        <begin position="32"/>
        <end position="51"/>
    </location>
</feature>
<feature type="region of interest" description="Disordered" evidence="1">
    <location>
        <begin position="19"/>
        <end position="53"/>
    </location>
</feature>
<proteinExistence type="predicted"/>
<evidence type="ECO:0000313" key="2">
    <source>
        <dbReference type="EMBL" id="GAA5169606.1"/>
    </source>
</evidence>
<gene>
    <name evidence="2" type="ORF">GCM10023321_65490</name>
</gene>
<organism evidence="2 3">
    <name type="scientific">Pseudonocardia eucalypti</name>
    <dbReference type="NCBI Taxonomy" id="648755"/>
    <lineage>
        <taxon>Bacteria</taxon>
        <taxon>Bacillati</taxon>
        <taxon>Actinomycetota</taxon>
        <taxon>Actinomycetes</taxon>
        <taxon>Pseudonocardiales</taxon>
        <taxon>Pseudonocardiaceae</taxon>
        <taxon>Pseudonocardia</taxon>
    </lineage>
</organism>
<sequence>MDYMVLLMGVHDDGSVAVMSILGRPPGPRSSEAPRRPDGTRPDDFAEEARRVGRNVGEVPECAGAKIGDIGQVRKEFSFHGPTYMLAAVPRTVRSDLRVAVAVVPGSATTGQDA</sequence>
<name>A0ABP9QYS5_9PSEU</name>
<dbReference type="Proteomes" id="UP001428817">
    <property type="component" value="Unassembled WGS sequence"/>
</dbReference>
<keyword evidence="3" id="KW-1185">Reference proteome</keyword>
<protein>
    <submittedName>
        <fullName evidence="2">Uncharacterized protein</fullName>
    </submittedName>
</protein>
<comment type="caution">
    <text evidence="2">The sequence shown here is derived from an EMBL/GenBank/DDBJ whole genome shotgun (WGS) entry which is preliminary data.</text>
</comment>
<dbReference type="EMBL" id="BAABJP010000043">
    <property type="protein sequence ID" value="GAA5169606.1"/>
    <property type="molecule type" value="Genomic_DNA"/>
</dbReference>